<dbReference type="InterPro" id="IPR038717">
    <property type="entry name" value="Tc1-like_DDE_dom"/>
</dbReference>
<dbReference type="SUPFAM" id="SSF46689">
    <property type="entry name" value="Homeodomain-like"/>
    <property type="match status" value="1"/>
</dbReference>
<dbReference type="NCBIfam" id="NF033545">
    <property type="entry name" value="transpos_IS630"/>
    <property type="match status" value="1"/>
</dbReference>
<dbReference type="Proteomes" id="UP000238701">
    <property type="component" value="Unassembled WGS sequence"/>
</dbReference>
<dbReference type="SUPFAM" id="SSF53098">
    <property type="entry name" value="Ribonuclease H-like"/>
    <property type="match status" value="1"/>
</dbReference>
<dbReference type="InterPro" id="IPR047655">
    <property type="entry name" value="Transpos_IS630-like"/>
</dbReference>
<dbReference type="OrthoDB" id="106632at2"/>
<dbReference type="PANTHER" id="PTHR30347:SF1">
    <property type="entry name" value="MECHANOSENSITIVE CHANNEL MSCK"/>
    <property type="match status" value="1"/>
</dbReference>
<gene>
    <name evidence="2" type="ORF">SBA1_260006</name>
</gene>
<accession>A0A2U3KI30</accession>
<organism evidence="2 3">
    <name type="scientific">Candidatus Sulfotelmatobacter kueseliae</name>
    <dbReference type="NCBI Taxonomy" id="2042962"/>
    <lineage>
        <taxon>Bacteria</taxon>
        <taxon>Pseudomonadati</taxon>
        <taxon>Acidobacteriota</taxon>
        <taxon>Terriglobia</taxon>
        <taxon>Terriglobales</taxon>
        <taxon>Candidatus Korobacteraceae</taxon>
        <taxon>Candidatus Sulfotelmatobacter</taxon>
    </lineage>
</organism>
<name>A0A2U3KI30_9BACT</name>
<dbReference type="InterPro" id="IPR012337">
    <property type="entry name" value="RNaseH-like_sf"/>
</dbReference>
<evidence type="ECO:0000259" key="1">
    <source>
        <dbReference type="Pfam" id="PF13358"/>
    </source>
</evidence>
<dbReference type="PANTHER" id="PTHR30347">
    <property type="entry name" value="POTASSIUM CHANNEL RELATED"/>
    <property type="match status" value="1"/>
</dbReference>
<dbReference type="InterPro" id="IPR036397">
    <property type="entry name" value="RNaseH_sf"/>
</dbReference>
<dbReference type="Gene3D" id="3.30.420.10">
    <property type="entry name" value="Ribonuclease H-like superfamily/Ribonuclease H"/>
    <property type="match status" value="1"/>
</dbReference>
<reference evidence="3" key="1">
    <citation type="submission" date="2018-02" db="EMBL/GenBank/DDBJ databases">
        <authorList>
            <person name="Hausmann B."/>
        </authorList>
    </citation>
    <scope>NUCLEOTIDE SEQUENCE [LARGE SCALE GENOMIC DNA]</scope>
    <source>
        <strain evidence="3">Peat soil MAG SbA1</strain>
    </source>
</reference>
<dbReference type="AlphaFoldDB" id="A0A2U3KI30"/>
<dbReference type="Pfam" id="PF13358">
    <property type="entry name" value="DDE_3"/>
    <property type="match status" value="1"/>
</dbReference>
<evidence type="ECO:0000313" key="2">
    <source>
        <dbReference type="EMBL" id="SPF39200.1"/>
    </source>
</evidence>
<sequence length="361" mass="41433">MRIAPVITLSPEQRTLLEGWARSRSLPARVVERARIVLFAAAGQQDKEIAAVMAITPKKVSRWRKRCLALGVVGLEKDAPRPGRKPKIGARLTKRVVTMTTRQQPTNATHWSTRTMAAAVGISEASVRRIWRAHGLKPHRVETFKISNDPQFAEKLEDIVGLYLNPPEHALVLCLDEKSQIQALDRTQPGLPLKRGRGATMTHDYKRNGTATLFAALNAANGEVFGLCQERHRHQEWLKFLRLIDQTIPADRPLHLICDNYATHKHPKVQRWLARHPRFHLHFTPTSASWLNMVERFFRDLTQNRLRRGVFRDLEELIMAIGTYIDRHNESPKPFIWTARATDILEKVKRARRTLNKRQSA</sequence>
<dbReference type="GO" id="GO:0003676">
    <property type="term" value="F:nucleic acid binding"/>
    <property type="evidence" value="ECO:0007669"/>
    <property type="project" value="InterPro"/>
</dbReference>
<dbReference type="EMBL" id="OMOD01000118">
    <property type="protein sequence ID" value="SPF39200.1"/>
    <property type="molecule type" value="Genomic_DNA"/>
</dbReference>
<protein>
    <submittedName>
        <fullName evidence="2">Integrase family protein</fullName>
    </submittedName>
</protein>
<feature type="domain" description="Tc1-like transposase DDE" evidence="1">
    <location>
        <begin position="172"/>
        <end position="318"/>
    </location>
</feature>
<dbReference type="Pfam" id="PF13565">
    <property type="entry name" value="HTH_32"/>
    <property type="match status" value="1"/>
</dbReference>
<dbReference type="InterPro" id="IPR009057">
    <property type="entry name" value="Homeodomain-like_sf"/>
</dbReference>
<dbReference type="InterPro" id="IPR052702">
    <property type="entry name" value="MscS-like_channel"/>
</dbReference>
<evidence type="ECO:0000313" key="3">
    <source>
        <dbReference type="Proteomes" id="UP000238701"/>
    </source>
</evidence>
<proteinExistence type="predicted"/>